<sequence length="312" mass="33766">MPQEQRPSILHSPESLRTLTLKDGRKVSLSLCGDPTGRPVFFLHPIQGNRFMPLTMHKAASSLQLNIIAPDRPGIGSSSPLPCRTVQQYPADITEICQQLGIKQFSVMASSAGTLYALALTLAPETRDMIVGKVTLVAPWLPPSSRPPGFGGLLALLGGWTPLPLLQAFVGFTNSRVVAQSRTRPVTDLMTRSNAQEVAAFAADPGNDAIYKAMINEWTGSLAGIMQEMQLCTERSNPLHFNYCQDVTAPIRVFMGTADAVMVYSHVQHWAQHAAAGNVELITVEGGTHDGLMHTHKTAAIEALAADLQQHR</sequence>
<feature type="domain" description="AB hydrolase-1" evidence="1">
    <location>
        <begin position="57"/>
        <end position="296"/>
    </location>
</feature>
<protein>
    <recommendedName>
        <fullName evidence="1">AB hydrolase-1 domain-containing protein</fullName>
    </recommendedName>
</protein>
<dbReference type="Pfam" id="PF12697">
    <property type="entry name" value="Abhydrolase_6"/>
    <property type="match status" value="1"/>
</dbReference>
<accession>A0ABY8TZ52</accession>
<keyword evidence="3" id="KW-1185">Reference proteome</keyword>
<evidence type="ECO:0000313" key="2">
    <source>
        <dbReference type="EMBL" id="WIA12738.1"/>
    </source>
</evidence>
<proteinExistence type="predicted"/>
<dbReference type="Gene3D" id="3.40.50.1820">
    <property type="entry name" value="alpha/beta hydrolase"/>
    <property type="match status" value="1"/>
</dbReference>
<organism evidence="2 3">
    <name type="scientific">Tetradesmus obliquus</name>
    <name type="common">Green alga</name>
    <name type="synonym">Acutodesmus obliquus</name>
    <dbReference type="NCBI Taxonomy" id="3088"/>
    <lineage>
        <taxon>Eukaryota</taxon>
        <taxon>Viridiplantae</taxon>
        <taxon>Chlorophyta</taxon>
        <taxon>core chlorophytes</taxon>
        <taxon>Chlorophyceae</taxon>
        <taxon>CS clade</taxon>
        <taxon>Sphaeropleales</taxon>
        <taxon>Scenedesmaceae</taxon>
        <taxon>Tetradesmus</taxon>
    </lineage>
</organism>
<dbReference type="InterPro" id="IPR050471">
    <property type="entry name" value="AB_hydrolase"/>
</dbReference>
<evidence type="ECO:0000259" key="1">
    <source>
        <dbReference type="Pfam" id="PF12697"/>
    </source>
</evidence>
<dbReference type="EMBL" id="CP126211">
    <property type="protein sequence ID" value="WIA12738.1"/>
    <property type="molecule type" value="Genomic_DNA"/>
</dbReference>
<dbReference type="Proteomes" id="UP001244341">
    <property type="component" value="Chromosome 4b"/>
</dbReference>
<dbReference type="InterPro" id="IPR000073">
    <property type="entry name" value="AB_hydrolase_1"/>
</dbReference>
<reference evidence="2 3" key="1">
    <citation type="submission" date="2023-05" db="EMBL/GenBank/DDBJ databases">
        <title>A 100% complete, gapless, phased diploid assembly of the Scenedesmus obliquus UTEX 3031 genome.</title>
        <authorList>
            <person name="Biondi T.C."/>
            <person name="Hanschen E.R."/>
            <person name="Kwon T."/>
            <person name="Eng W."/>
            <person name="Kruse C.P.S."/>
            <person name="Koehler S.I."/>
            <person name="Kunde Y."/>
            <person name="Gleasner C.D."/>
            <person name="You Mak K.T."/>
            <person name="Polle J."/>
            <person name="Hovde B.T."/>
            <person name="Starkenburg S.R."/>
        </authorList>
    </citation>
    <scope>NUCLEOTIDE SEQUENCE [LARGE SCALE GENOMIC DNA]</scope>
    <source>
        <strain evidence="2 3">DOE0152z</strain>
    </source>
</reference>
<dbReference type="InterPro" id="IPR029058">
    <property type="entry name" value="AB_hydrolase_fold"/>
</dbReference>
<evidence type="ECO:0000313" key="3">
    <source>
        <dbReference type="Proteomes" id="UP001244341"/>
    </source>
</evidence>
<gene>
    <name evidence="2" type="ORF">OEZ85_006376</name>
</gene>
<name>A0ABY8TZ52_TETOB</name>
<dbReference type="SUPFAM" id="SSF53474">
    <property type="entry name" value="alpha/beta-Hydrolases"/>
    <property type="match status" value="1"/>
</dbReference>
<dbReference type="PANTHER" id="PTHR43433">
    <property type="entry name" value="HYDROLASE, ALPHA/BETA FOLD FAMILY PROTEIN"/>
    <property type="match status" value="1"/>
</dbReference>
<dbReference type="PANTHER" id="PTHR43433:SF10">
    <property type="entry name" value="AB HYDROLASE-1 DOMAIN-CONTAINING PROTEIN"/>
    <property type="match status" value="1"/>
</dbReference>